<organism evidence="1 2">
    <name type="scientific">Paraclostridium benzoelyticum</name>
    <dbReference type="NCBI Taxonomy" id="1629550"/>
    <lineage>
        <taxon>Bacteria</taxon>
        <taxon>Bacillati</taxon>
        <taxon>Bacillota</taxon>
        <taxon>Clostridia</taxon>
        <taxon>Peptostreptococcales</taxon>
        <taxon>Peptostreptococcaceae</taxon>
        <taxon>Paraclostridium</taxon>
    </lineage>
</organism>
<dbReference type="Proteomes" id="UP000034407">
    <property type="component" value="Unassembled WGS sequence"/>
</dbReference>
<dbReference type="SUPFAM" id="SSF158397">
    <property type="entry name" value="TM1646-like"/>
    <property type="match status" value="1"/>
</dbReference>
<sequence length="141" mass="16528">MKIREFKISNENSSIDIKKPKQALSFSDSFNKVSISKSKEEVDRYLNQIKDIGKDLANTRGYSHVIRYKQAIQKYLKSVVDYTYETDKKDSFWSNNYFKTVRVVDEKLENLTKSVLENEKDNIDIISEIDDINGLLIDLYL</sequence>
<accession>A0A0M3DI90</accession>
<name>A0A0M3DI90_9FIRM</name>
<dbReference type="PATRIC" id="fig|1629550.3.peg.1562"/>
<evidence type="ECO:0008006" key="3">
    <source>
        <dbReference type="Google" id="ProtNLM"/>
    </source>
</evidence>
<reference evidence="1 2" key="1">
    <citation type="submission" date="2015-04" db="EMBL/GenBank/DDBJ databases">
        <title>Microcin producing Clostridium sp. JC272T.</title>
        <authorList>
            <person name="Jyothsna T."/>
            <person name="Sasikala C."/>
            <person name="Ramana C."/>
        </authorList>
    </citation>
    <scope>NUCLEOTIDE SEQUENCE [LARGE SCALE GENOMIC DNA]</scope>
    <source>
        <strain evidence="1 2">JC272</strain>
    </source>
</reference>
<dbReference type="InterPro" id="IPR024042">
    <property type="entry name" value="TM1646-like_dom_sf"/>
</dbReference>
<dbReference type="EMBL" id="LBBT01000216">
    <property type="protein sequence ID" value="KKY01102.1"/>
    <property type="molecule type" value="Genomic_DNA"/>
</dbReference>
<keyword evidence="2" id="KW-1185">Reference proteome</keyword>
<gene>
    <name evidence="1" type="ORF">VN21_10555</name>
</gene>
<evidence type="ECO:0000313" key="2">
    <source>
        <dbReference type="Proteomes" id="UP000034407"/>
    </source>
</evidence>
<protein>
    <recommendedName>
        <fullName evidence="3">DUF327 domain-containing protein</fullName>
    </recommendedName>
</protein>
<dbReference type="Gene3D" id="1.20.120.490">
    <property type="entry name" value="Hypothetical protein TM1646-like domain"/>
    <property type="match status" value="1"/>
</dbReference>
<dbReference type="InterPro" id="IPR005585">
    <property type="entry name" value="DUF327"/>
</dbReference>
<dbReference type="Pfam" id="PF03885">
    <property type="entry name" value="DUF327"/>
    <property type="match status" value="1"/>
</dbReference>
<comment type="caution">
    <text evidence="1">The sequence shown here is derived from an EMBL/GenBank/DDBJ whole genome shotgun (WGS) entry which is preliminary data.</text>
</comment>
<dbReference type="AlphaFoldDB" id="A0A0M3DI90"/>
<proteinExistence type="predicted"/>
<dbReference type="OrthoDB" id="2081713at2"/>
<dbReference type="RefSeq" id="WP_046823237.1">
    <property type="nucleotide sequence ID" value="NZ_LBBT01000216.1"/>
</dbReference>
<evidence type="ECO:0000313" key="1">
    <source>
        <dbReference type="EMBL" id="KKY01102.1"/>
    </source>
</evidence>